<gene>
    <name evidence="2" type="ORF">AV530_010798</name>
</gene>
<accession>A0A1V4K7T4</accession>
<keyword evidence="1" id="KW-0732">Signal</keyword>
<feature type="signal peptide" evidence="1">
    <location>
        <begin position="1"/>
        <end position="21"/>
    </location>
</feature>
<protein>
    <submittedName>
        <fullName evidence="2">Uncharacterized protein</fullName>
    </submittedName>
</protein>
<evidence type="ECO:0000313" key="2">
    <source>
        <dbReference type="EMBL" id="OPJ80494.1"/>
    </source>
</evidence>
<reference evidence="2 3" key="1">
    <citation type="submission" date="2016-02" db="EMBL/GenBank/DDBJ databases">
        <title>Band-tailed pigeon sequencing and assembly.</title>
        <authorList>
            <person name="Soares A.E."/>
            <person name="Novak B.J."/>
            <person name="Rice E.S."/>
            <person name="O'Connell B."/>
            <person name="Chang D."/>
            <person name="Weber S."/>
            <person name="Shapiro B."/>
        </authorList>
    </citation>
    <scope>NUCLEOTIDE SEQUENCE [LARGE SCALE GENOMIC DNA]</scope>
    <source>
        <strain evidence="2">BTP2013</strain>
        <tissue evidence="2">Blood</tissue>
    </source>
</reference>
<proteinExistence type="predicted"/>
<feature type="chain" id="PRO_5012460540" evidence="1">
    <location>
        <begin position="22"/>
        <end position="131"/>
    </location>
</feature>
<dbReference type="EMBL" id="LSYS01004200">
    <property type="protein sequence ID" value="OPJ80494.1"/>
    <property type="molecule type" value="Genomic_DNA"/>
</dbReference>
<sequence length="131" mass="14435">MIGGTFCLETGFLFVVKVSLSLLLKPLRSKGLVSTSLQGTQMIMMAKTRNIFWNEAELRGNKIFIPIFIAPELPLCLLSITSSICLTSCALLGESHNPLTDCVVFGFSELSLRYIQVQFSAAGKKAWKEKS</sequence>
<name>A0A1V4K7T4_PATFA</name>
<evidence type="ECO:0000313" key="3">
    <source>
        <dbReference type="Proteomes" id="UP000190648"/>
    </source>
</evidence>
<comment type="caution">
    <text evidence="2">The sequence shown here is derived from an EMBL/GenBank/DDBJ whole genome shotgun (WGS) entry which is preliminary data.</text>
</comment>
<evidence type="ECO:0000256" key="1">
    <source>
        <dbReference type="SAM" id="SignalP"/>
    </source>
</evidence>
<organism evidence="2 3">
    <name type="scientific">Patagioenas fasciata monilis</name>
    <dbReference type="NCBI Taxonomy" id="372326"/>
    <lineage>
        <taxon>Eukaryota</taxon>
        <taxon>Metazoa</taxon>
        <taxon>Chordata</taxon>
        <taxon>Craniata</taxon>
        <taxon>Vertebrata</taxon>
        <taxon>Euteleostomi</taxon>
        <taxon>Archelosauria</taxon>
        <taxon>Archosauria</taxon>
        <taxon>Dinosauria</taxon>
        <taxon>Saurischia</taxon>
        <taxon>Theropoda</taxon>
        <taxon>Coelurosauria</taxon>
        <taxon>Aves</taxon>
        <taxon>Neognathae</taxon>
        <taxon>Neoaves</taxon>
        <taxon>Columbimorphae</taxon>
        <taxon>Columbiformes</taxon>
        <taxon>Columbidae</taxon>
        <taxon>Patagioenas</taxon>
    </lineage>
</organism>
<dbReference type="AlphaFoldDB" id="A0A1V4K7T4"/>
<keyword evidence="3" id="KW-1185">Reference proteome</keyword>
<dbReference type="Proteomes" id="UP000190648">
    <property type="component" value="Unassembled WGS sequence"/>
</dbReference>